<reference evidence="5 6" key="1">
    <citation type="submission" date="2020-08" db="EMBL/GenBank/DDBJ databases">
        <title>Cohnella phylogeny.</title>
        <authorList>
            <person name="Dunlap C."/>
        </authorList>
    </citation>
    <scope>NUCLEOTIDE SEQUENCE [LARGE SCALE GENOMIC DNA]</scope>
    <source>
        <strain evidence="5 6">DSM 25241</strain>
    </source>
</reference>
<gene>
    <name evidence="5" type="ORF">H7B67_21980</name>
</gene>
<name>A0A841T2H1_9BACL</name>
<dbReference type="PANTHER" id="PTHR46847">
    <property type="entry name" value="D-ALLOSE-BINDING PERIPLASMIC PROTEIN-RELATED"/>
    <property type="match status" value="1"/>
</dbReference>
<proteinExistence type="inferred from homology"/>
<dbReference type="InterPro" id="IPR025997">
    <property type="entry name" value="SBP_2_dom"/>
</dbReference>
<protein>
    <submittedName>
        <fullName evidence="5">Substrate-binding domain-containing protein</fullName>
    </submittedName>
</protein>
<dbReference type="PANTHER" id="PTHR46847:SF1">
    <property type="entry name" value="D-ALLOSE-BINDING PERIPLASMIC PROTEIN-RELATED"/>
    <property type="match status" value="1"/>
</dbReference>
<organism evidence="5 6">
    <name type="scientific">Cohnella thailandensis</name>
    <dbReference type="NCBI Taxonomy" id="557557"/>
    <lineage>
        <taxon>Bacteria</taxon>
        <taxon>Bacillati</taxon>
        <taxon>Bacillota</taxon>
        <taxon>Bacilli</taxon>
        <taxon>Bacillales</taxon>
        <taxon>Paenibacillaceae</taxon>
        <taxon>Cohnella</taxon>
    </lineage>
</organism>
<dbReference type="InterPro" id="IPR028082">
    <property type="entry name" value="Peripla_BP_I"/>
</dbReference>
<dbReference type="GO" id="GO:0030313">
    <property type="term" value="C:cell envelope"/>
    <property type="evidence" value="ECO:0007669"/>
    <property type="project" value="UniProtKB-SubCell"/>
</dbReference>
<evidence type="ECO:0000313" key="6">
    <source>
        <dbReference type="Proteomes" id="UP000535838"/>
    </source>
</evidence>
<comment type="similarity">
    <text evidence="2">Belongs to the bacterial solute-binding protein 2 family.</text>
</comment>
<evidence type="ECO:0000313" key="5">
    <source>
        <dbReference type="EMBL" id="MBB6636805.1"/>
    </source>
</evidence>
<comment type="caution">
    <text evidence="5">The sequence shown here is derived from an EMBL/GenBank/DDBJ whole genome shotgun (WGS) entry which is preliminary data.</text>
</comment>
<dbReference type="AlphaFoldDB" id="A0A841T2H1"/>
<dbReference type="Proteomes" id="UP000535838">
    <property type="component" value="Unassembled WGS sequence"/>
</dbReference>
<dbReference type="RefSeq" id="WP_185122008.1">
    <property type="nucleotide sequence ID" value="NZ_JACJVQ010000019.1"/>
</dbReference>
<comment type="subcellular location">
    <subcellularLocation>
        <location evidence="1">Cell envelope</location>
    </subcellularLocation>
</comment>
<dbReference type="Gene3D" id="3.40.50.2300">
    <property type="match status" value="2"/>
</dbReference>
<dbReference type="SUPFAM" id="SSF53822">
    <property type="entry name" value="Periplasmic binding protein-like I"/>
    <property type="match status" value="1"/>
</dbReference>
<evidence type="ECO:0000259" key="4">
    <source>
        <dbReference type="Pfam" id="PF13407"/>
    </source>
</evidence>
<evidence type="ECO:0000256" key="3">
    <source>
        <dbReference type="ARBA" id="ARBA00022729"/>
    </source>
</evidence>
<dbReference type="GO" id="GO:0030246">
    <property type="term" value="F:carbohydrate binding"/>
    <property type="evidence" value="ECO:0007669"/>
    <property type="project" value="UniProtKB-ARBA"/>
</dbReference>
<accession>A0A841T2H1</accession>
<sequence>MNRSYGNAVRLALAAAAAVLLYLALFGEAPVRQTKQEEIRVQMIVRSSQSDYWHTVSLGAEAAAREFGISLNQVAPSSEGDAGGQLRQAEEALLSKPDAIVLAANEDAAFGPFLTDAEKKRIPVIAIDSLLTSGKTETYIGIDNELAGREAVRQLNALLGEKGNIGLLAYANGGINGKLREAGARKAAQQAAGLKLVDFRTCGEGDCEQAAGELLDENRLDGLVALNATASEGAARELKRRGIAGGVKLVGFDSSPELLELLQEGYIQKLVVQNPFSMGYLGVKQAIEAASGRRLPERTEMDTAIIDKDNLFWMKNQKLLFPVVQ</sequence>
<dbReference type="Pfam" id="PF13407">
    <property type="entry name" value="Peripla_BP_4"/>
    <property type="match status" value="1"/>
</dbReference>
<feature type="domain" description="Periplasmic binding protein" evidence="4">
    <location>
        <begin position="43"/>
        <end position="293"/>
    </location>
</feature>
<dbReference type="EMBL" id="JACJVQ010000019">
    <property type="protein sequence ID" value="MBB6636805.1"/>
    <property type="molecule type" value="Genomic_DNA"/>
</dbReference>
<evidence type="ECO:0000256" key="1">
    <source>
        <dbReference type="ARBA" id="ARBA00004196"/>
    </source>
</evidence>
<keyword evidence="3" id="KW-0732">Signal</keyword>
<evidence type="ECO:0000256" key="2">
    <source>
        <dbReference type="ARBA" id="ARBA00007639"/>
    </source>
</evidence>
<keyword evidence="6" id="KW-1185">Reference proteome</keyword>